<dbReference type="CDD" id="cd02440">
    <property type="entry name" value="AdoMet_MTases"/>
    <property type="match status" value="1"/>
</dbReference>
<feature type="domain" description="Ribosomal RNA adenine methylase transferase N-terminal" evidence="9">
    <location>
        <begin position="18"/>
        <end position="190"/>
    </location>
</feature>
<feature type="binding site" evidence="8">
    <location>
        <position position="60"/>
    </location>
    <ligand>
        <name>S-adenosyl-L-methionine</name>
        <dbReference type="ChEBI" id="CHEBI:59789"/>
    </ligand>
</feature>
<dbReference type="PANTHER" id="PTHR11727:SF7">
    <property type="entry name" value="DIMETHYLADENOSINE TRANSFERASE-RELATED"/>
    <property type="match status" value="1"/>
</dbReference>
<dbReference type="Proteomes" id="UP000537126">
    <property type="component" value="Unassembled WGS sequence"/>
</dbReference>
<proteinExistence type="inferred from homology"/>
<dbReference type="SUPFAM" id="SSF53335">
    <property type="entry name" value="S-adenosyl-L-methionine-dependent methyltransferases"/>
    <property type="match status" value="1"/>
</dbReference>
<dbReference type="InterPro" id="IPR001737">
    <property type="entry name" value="KsgA/Erm"/>
</dbReference>
<dbReference type="InterPro" id="IPR029063">
    <property type="entry name" value="SAM-dependent_MTases_sf"/>
</dbReference>
<evidence type="ECO:0000256" key="2">
    <source>
        <dbReference type="ARBA" id="ARBA00022552"/>
    </source>
</evidence>
<dbReference type="InterPro" id="IPR011530">
    <property type="entry name" value="rRNA_adenine_dimethylase"/>
</dbReference>
<dbReference type="Gene3D" id="1.10.8.100">
    <property type="entry name" value="Ribosomal RNA adenine dimethylase-like, domain 2"/>
    <property type="match status" value="1"/>
</dbReference>
<evidence type="ECO:0000256" key="4">
    <source>
        <dbReference type="ARBA" id="ARBA00022679"/>
    </source>
</evidence>
<name>A0A846MR98_9BACT</name>
<dbReference type="GO" id="GO:0052908">
    <property type="term" value="F:16S rRNA (adenine(1518)-N(6)/adenine(1519)-N(6))-dimethyltransferase activity"/>
    <property type="evidence" value="ECO:0007669"/>
    <property type="project" value="UniProtKB-EC"/>
</dbReference>
<feature type="binding site" evidence="7 8">
    <location>
        <position position="11"/>
    </location>
    <ligand>
        <name>S-adenosyl-L-methionine</name>
        <dbReference type="ChEBI" id="CHEBI:59789"/>
    </ligand>
</feature>
<dbReference type="PROSITE" id="PS51689">
    <property type="entry name" value="SAM_RNA_A_N6_MT"/>
    <property type="match status" value="1"/>
</dbReference>
<evidence type="ECO:0000313" key="11">
    <source>
        <dbReference type="Proteomes" id="UP000537126"/>
    </source>
</evidence>
<feature type="binding site" evidence="7 8">
    <location>
        <position position="105"/>
    </location>
    <ligand>
        <name>S-adenosyl-L-methionine</name>
        <dbReference type="ChEBI" id="CHEBI:59789"/>
    </ligand>
</feature>
<keyword evidence="5 7" id="KW-0949">S-adenosyl-L-methionine</keyword>
<dbReference type="Gene3D" id="3.40.50.150">
    <property type="entry name" value="Vaccinia Virus protein VP39"/>
    <property type="match status" value="1"/>
</dbReference>
<dbReference type="EC" id="2.1.1.182" evidence="7"/>
<dbReference type="NCBIfam" id="TIGR00755">
    <property type="entry name" value="ksgA"/>
    <property type="match status" value="1"/>
</dbReference>
<comment type="caution">
    <text evidence="7">Lacks conserved residue(s) required for the propagation of feature annotation.</text>
</comment>
<sequence>MVKPKKHLGQHFLKDDNIARKIARQLSGHGNYQQVMEIGAGTGVLSRFLLELPYTVYLLDIDSESIAYLQERYPELHAQGRILLNDFLKIDLSPYLQTPLAIAGNFPYNISSQIFFKVLEYRQHIPEVVCMIQKEVAERLAAPPGNKAYGILSVLLQRFYKIEYCFTVPPHVFLPPPKVQSAVIRLQALNTSLLDCNEKFYFTIVKAAFNQRRKTLRNALKAFLPEGKTHDFMSRRAEQLSPQEFEELCVWIEQAK</sequence>
<feature type="binding site" evidence="7 8">
    <location>
        <position position="86"/>
    </location>
    <ligand>
        <name>S-adenosyl-L-methionine</name>
        <dbReference type="ChEBI" id="CHEBI:59789"/>
    </ligand>
</feature>
<keyword evidence="6 7" id="KW-0694">RNA-binding</keyword>
<gene>
    <name evidence="7" type="primary">rsmA</name>
    <name evidence="7" type="synonym">ksgA</name>
    <name evidence="10" type="ORF">FHS56_001619</name>
</gene>
<evidence type="ECO:0000256" key="3">
    <source>
        <dbReference type="ARBA" id="ARBA00022603"/>
    </source>
</evidence>
<evidence type="ECO:0000256" key="5">
    <source>
        <dbReference type="ARBA" id="ARBA00022691"/>
    </source>
</evidence>
<dbReference type="Pfam" id="PF00398">
    <property type="entry name" value="RrnaAD"/>
    <property type="match status" value="1"/>
</dbReference>
<dbReference type="PANTHER" id="PTHR11727">
    <property type="entry name" value="DIMETHYLADENOSINE TRANSFERASE"/>
    <property type="match status" value="1"/>
</dbReference>
<keyword evidence="4 7" id="KW-0808">Transferase</keyword>
<comment type="similarity">
    <text evidence="7">Belongs to the class I-like SAM-binding methyltransferase superfamily. rRNA adenine N(6)-methyltransferase family. RsmA subfamily.</text>
</comment>
<comment type="subcellular location">
    <subcellularLocation>
        <location evidence="7">Cytoplasm</location>
    </subcellularLocation>
</comment>
<evidence type="ECO:0000256" key="8">
    <source>
        <dbReference type="PROSITE-ProRule" id="PRU01026"/>
    </source>
</evidence>
<protein>
    <recommendedName>
        <fullName evidence="7">Ribosomal RNA small subunit methyltransferase A</fullName>
        <ecNumber evidence="7">2.1.1.182</ecNumber>
    </recommendedName>
    <alternativeName>
        <fullName evidence="7">16S rRNA (adenine(1518)-N(6)/adenine(1519)-N(6))-dimethyltransferase</fullName>
    </alternativeName>
    <alternativeName>
        <fullName evidence="7">16S rRNA dimethyladenosine transferase</fullName>
    </alternativeName>
    <alternativeName>
        <fullName evidence="7">16S rRNA dimethylase</fullName>
    </alternativeName>
    <alternativeName>
        <fullName evidence="7">S-adenosylmethionine-6-N', N'-adenosyl(rRNA) dimethyltransferase</fullName>
    </alternativeName>
</protein>
<feature type="binding site" evidence="7 8">
    <location>
        <position position="39"/>
    </location>
    <ligand>
        <name>S-adenosyl-L-methionine</name>
        <dbReference type="ChEBI" id="CHEBI:59789"/>
    </ligand>
</feature>
<evidence type="ECO:0000256" key="7">
    <source>
        <dbReference type="HAMAP-Rule" id="MF_00607"/>
    </source>
</evidence>
<evidence type="ECO:0000313" key="10">
    <source>
        <dbReference type="EMBL" id="NIK74106.1"/>
    </source>
</evidence>
<dbReference type="GO" id="GO:0003723">
    <property type="term" value="F:RNA binding"/>
    <property type="evidence" value="ECO:0007669"/>
    <property type="project" value="UniProtKB-UniRule"/>
</dbReference>
<dbReference type="GO" id="GO:0005829">
    <property type="term" value="C:cytosol"/>
    <property type="evidence" value="ECO:0007669"/>
    <property type="project" value="TreeGrafter"/>
</dbReference>
<keyword evidence="1 7" id="KW-0963">Cytoplasm</keyword>
<evidence type="ECO:0000259" key="9">
    <source>
        <dbReference type="SMART" id="SM00650"/>
    </source>
</evidence>
<dbReference type="PIRSF" id="PIRSF027833">
    <property type="entry name" value="MtTFB2"/>
    <property type="match status" value="1"/>
</dbReference>
<organism evidence="10 11">
    <name type="scientific">Thermonema lapsum</name>
    <dbReference type="NCBI Taxonomy" id="28195"/>
    <lineage>
        <taxon>Bacteria</taxon>
        <taxon>Pseudomonadati</taxon>
        <taxon>Bacteroidota</taxon>
        <taxon>Cytophagia</taxon>
        <taxon>Cytophagales</taxon>
        <taxon>Thermonemataceae</taxon>
        <taxon>Thermonema</taxon>
    </lineage>
</organism>
<keyword evidence="3 7" id="KW-0489">Methyltransferase</keyword>
<dbReference type="HAMAP" id="MF_00607">
    <property type="entry name" value="16SrRNA_methyltr_A"/>
    <property type="match status" value="1"/>
</dbReference>
<dbReference type="InterPro" id="IPR020598">
    <property type="entry name" value="rRNA_Ade_methylase_Trfase_N"/>
</dbReference>
<comment type="caution">
    <text evidence="10">The sequence shown here is derived from an EMBL/GenBank/DDBJ whole genome shotgun (WGS) entry which is preliminary data.</text>
</comment>
<evidence type="ECO:0000256" key="6">
    <source>
        <dbReference type="ARBA" id="ARBA00022884"/>
    </source>
</evidence>
<dbReference type="RefSeq" id="WP_166919461.1">
    <property type="nucleotide sequence ID" value="NZ_JAASRN010000002.1"/>
</dbReference>
<evidence type="ECO:0000256" key="1">
    <source>
        <dbReference type="ARBA" id="ARBA00022490"/>
    </source>
</evidence>
<keyword evidence="11" id="KW-1185">Reference proteome</keyword>
<dbReference type="EMBL" id="JAASRN010000002">
    <property type="protein sequence ID" value="NIK74106.1"/>
    <property type="molecule type" value="Genomic_DNA"/>
</dbReference>
<keyword evidence="2 7" id="KW-0698">rRNA processing</keyword>
<dbReference type="AlphaFoldDB" id="A0A846MR98"/>
<dbReference type="InterPro" id="IPR023165">
    <property type="entry name" value="rRNA_Ade_diMease-like_C"/>
</dbReference>
<accession>A0A846MR98</accession>
<feature type="binding site" evidence="7 8">
    <location>
        <position position="13"/>
    </location>
    <ligand>
        <name>S-adenosyl-L-methionine</name>
        <dbReference type="ChEBI" id="CHEBI:59789"/>
    </ligand>
</feature>
<comment type="function">
    <text evidence="7">Specifically dimethylates two adjacent adenosines (A1518 and A1519) in the loop of a conserved hairpin near the 3'-end of 16S rRNA in the 30S particle. May play a critical role in biogenesis of 30S subunits.</text>
</comment>
<reference evidence="10 11" key="1">
    <citation type="submission" date="2020-03" db="EMBL/GenBank/DDBJ databases">
        <title>Genomic Encyclopedia of Type Strains, Phase IV (KMG-IV): sequencing the most valuable type-strain genomes for metagenomic binning, comparative biology and taxonomic classification.</title>
        <authorList>
            <person name="Goeker M."/>
        </authorList>
    </citation>
    <scope>NUCLEOTIDE SEQUENCE [LARGE SCALE GENOMIC DNA]</scope>
    <source>
        <strain evidence="10 11">DSM 5718</strain>
    </source>
</reference>
<comment type="catalytic activity">
    <reaction evidence="7">
        <text>adenosine(1518)/adenosine(1519) in 16S rRNA + 4 S-adenosyl-L-methionine = N(6)-dimethyladenosine(1518)/N(6)-dimethyladenosine(1519) in 16S rRNA + 4 S-adenosyl-L-homocysteine + 4 H(+)</text>
        <dbReference type="Rhea" id="RHEA:19609"/>
        <dbReference type="Rhea" id="RHEA-COMP:10232"/>
        <dbReference type="Rhea" id="RHEA-COMP:10233"/>
        <dbReference type="ChEBI" id="CHEBI:15378"/>
        <dbReference type="ChEBI" id="CHEBI:57856"/>
        <dbReference type="ChEBI" id="CHEBI:59789"/>
        <dbReference type="ChEBI" id="CHEBI:74411"/>
        <dbReference type="ChEBI" id="CHEBI:74493"/>
        <dbReference type="EC" id="2.1.1.182"/>
    </reaction>
</comment>
<dbReference type="SMART" id="SM00650">
    <property type="entry name" value="rADc"/>
    <property type="match status" value="1"/>
</dbReference>